<organism evidence="3 4">
    <name type="scientific">Sandaracinobacteroides saxicola</name>
    <dbReference type="NCBI Taxonomy" id="2759707"/>
    <lineage>
        <taxon>Bacteria</taxon>
        <taxon>Pseudomonadati</taxon>
        <taxon>Pseudomonadota</taxon>
        <taxon>Alphaproteobacteria</taxon>
        <taxon>Sphingomonadales</taxon>
        <taxon>Sphingosinicellaceae</taxon>
        <taxon>Sandaracinobacteroides</taxon>
    </lineage>
</organism>
<dbReference type="Pfam" id="PF15937">
    <property type="entry name" value="PrlF_antitoxin"/>
    <property type="match status" value="1"/>
</dbReference>
<evidence type="ECO:0000313" key="3">
    <source>
        <dbReference type="EMBL" id="QMW21653.1"/>
    </source>
</evidence>
<evidence type="ECO:0000259" key="2">
    <source>
        <dbReference type="PROSITE" id="PS51740"/>
    </source>
</evidence>
<dbReference type="KEGG" id="sand:H3309_09480"/>
<evidence type="ECO:0000256" key="1">
    <source>
        <dbReference type="PROSITE-ProRule" id="PRU01076"/>
    </source>
</evidence>
<dbReference type="InterPro" id="IPR007159">
    <property type="entry name" value="SpoVT-AbrB_dom"/>
</dbReference>
<gene>
    <name evidence="3" type="ORF">H3309_09480</name>
</gene>
<proteinExistence type="predicted"/>
<evidence type="ECO:0000313" key="4">
    <source>
        <dbReference type="Proteomes" id="UP000515292"/>
    </source>
</evidence>
<dbReference type="EMBL" id="CP059851">
    <property type="protein sequence ID" value="QMW21653.1"/>
    <property type="molecule type" value="Genomic_DNA"/>
</dbReference>
<dbReference type="GO" id="GO:0097351">
    <property type="term" value="F:toxin sequestering activity"/>
    <property type="evidence" value="ECO:0007669"/>
    <property type="project" value="InterPro"/>
</dbReference>
<dbReference type="AlphaFoldDB" id="A0A7G5IE61"/>
<keyword evidence="1" id="KW-0238">DNA-binding</keyword>
<dbReference type="SUPFAM" id="SSF89447">
    <property type="entry name" value="AbrB/MazE/MraZ-like"/>
    <property type="match status" value="1"/>
</dbReference>
<name>A0A7G5IE61_9SPHN</name>
<dbReference type="Proteomes" id="UP000515292">
    <property type="component" value="Chromosome"/>
</dbReference>
<dbReference type="PROSITE" id="PS51740">
    <property type="entry name" value="SPOVT_ABRB"/>
    <property type="match status" value="1"/>
</dbReference>
<protein>
    <submittedName>
        <fullName evidence="3">Type II toxin-antitoxin system PrlF family antitoxin</fullName>
    </submittedName>
</protein>
<dbReference type="GO" id="GO:0003677">
    <property type="term" value="F:DNA binding"/>
    <property type="evidence" value="ECO:0007669"/>
    <property type="project" value="UniProtKB-UniRule"/>
</dbReference>
<feature type="domain" description="SpoVT-AbrB" evidence="2">
    <location>
        <begin position="6"/>
        <end position="56"/>
    </location>
</feature>
<dbReference type="Gene3D" id="2.10.260.10">
    <property type="match status" value="1"/>
</dbReference>
<reference evidence="3 4" key="1">
    <citation type="submission" date="2020-07" db="EMBL/GenBank/DDBJ databases">
        <title>Complete genome sequence for Sandaracinobacter sp. M6.</title>
        <authorList>
            <person name="Tang Y."/>
            <person name="Liu Q."/>
            <person name="Guo Z."/>
            <person name="Lei P."/>
            <person name="Huang B."/>
        </authorList>
    </citation>
    <scope>NUCLEOTIDE SEQUENCE [LARGE SCALE GENOMIC DNA]</scope>
    <source>
        <strain evidence="3 4">M6</strain>
    </source>
</reference>
<accession>A0A7G5IE61</accession>
<dbReference type="InterPro" id="IPR037914">
    <property type="entry name" value="SpoVT-AbrB_sf"/>
</dbReference>
<dbReference type="GO" id="GO:0001558">
    <property type="term" value="P:regulation of cell growth"/>
    <property type="evidence" value="ECO:0007669"/>
    <property type="project" value="InterPro"/>
</dbReference>
<dbReference type="RefSeq" id="WP_160984563.1">
    <property type="nucleotide sequence ID" value="NZ_CP059851.1"/>
</dbReference>
<dbReference type="InterPro" id="IPR031848">
    <property type="entry name" value="PrlF_antitoxin"/>
</dbReference>
<dbReference type="GO" id="GO:0003700">
    <property type="term" value="F:DNA-binding transcription factor activity"/>
    <property type="evidence" value="ECO:0007669"/>
    <property type="project" value="InterPro"/>
</dbReference>
<sequence length="108" mass="11535">MSAMLEEISTITAKGQTTVPKSVRTALGVDYGGKIAFRVDERGVSVHRAEVDNEDPAIDRFLAFLADDIARRPEAVTALTPALAERLAALTEGVKVDLEAPIDGDVDL</sequence>
<keyword evidence="4" id="KW-1185">Reference proteome</keyword>